<proteinExistence type="predicted"/>
<dbReference type="RefSeq" id="WP_173634910.1">
    <property type="nucleotide sequence ID" value="NZ_CP054212.1"/>
</dbReference>
<gene>
    <name evidence="1" type="ORF">PMPD1_3080</name>
</gene>
<accession>A0A6M8USG4</accession>
<organism evidence="1 2">
    <name type="scientific">Paramixta manurensis</name>
    <dbReference type="NCBI Taxonomy" id="2740817"/>
    <lineage>
        <taxon>Bacteria</taxon>
        <taxon>Pseudomonadati</taxon>
        <taxon>Pseudomonadota</taxon>
        <taxon>Gammaproteobacteria</taxon>
        <taxon>Enterobacterales</taxon>
        <taxon>Erwiniaceae</taxon>
        <taxon>Paramixta</taxon>
    </lineage>
</organism>
<evidence type="ECO:0000313" key="2">
    <source>
        <dbReference type="Proteomes" id="UP000505325"/>
    </source>
</evidence>
<evidence type="ECO:0000313" key="1">
    <source>
        <dbReference type="EMBL" id="QKJ88013.1"/>
    </source>
</evidence>
<keyword evidence="2" id="KW-1185">Reference proteome</keyword>
<evidence type="ECO:0008006" key="3">
    <source>
        <dbReference type="Google" id="ProtNLM"/>
    </source>
</evidence>
<name>A0A6M8USG4_9GAMM</name>
<dbReference type="EMBL" id="CP054212">
    <property type="protein sequence ID" value="QKJ88013.1"/>
    <property type="molecule type" value="Genomic_DNA"/>
</dbReference>
<protein>
    <recommendedName>
        <fullName evidence="3">Internal virion protein</fullName>
    </recommendedName>
</protein>
<dbReference type="AlphaFoldDB" id="A0A6M8USG4"/>
<dbReference type="Proteomes" id="UP000505325">
    <property type="component" value="Chromosome"/>
</dbReference>
<dbReference type="KEGG" id="pmak:PMPD1_3080"/>
<sequence>MAAAIPLIATVAGTVLSASAQKQQADQQYQDSKIQAAQVATQAKNTMAQSQIQAMEDRRQASLAQSRALAVSAASGASSTSASTVKNISDIAQQGELNALTSLWGGNEQARNMNLQSDLLNQQAKSVKKAAPLQMIGSVLQSGSSLYSRYGGSTSSRG</sequence>
<reference evidence="1 2" key="1">
    <citation type="submission" date="2020-06" db="EMBL/GenBank/DDBJ databases">
        <title>Genome sequence of Paramixta manurensis strain PD-1.</title>
        <authorList>
            <person name="Lee C.W."/>
            <person name="Kim J."/>
        </authorList>
    </citation>
    <scope>NUCLEOTIDE SEQUENCE [LARGE SCALE GENOMIC DNA]</scope>
    <source>
        <strain evidence="1 2">PD-1</strain>
    </source>
</reference>